<evidence type="ECO:0000256" key="1">
    <source>
        <dbReference type="SAM" id="MobiDB-lite"/>
    </source>
</evidence>
<evidence type="ECO:0000313" key="3">
    <source>
        <dbReference type="EMBL" id="KAG9450530.1"/>
    </source>
</evidence>
<dbReference type="Pfam" id="PF13961">
    <property type="entry name" value="DUF4219"/>
    <property type="match status" value="1"/>
</dbReference>
<keyword evidence="4" id="KW-1185">Reference proteome</keyword>
<gene>
    <name evidence="3" type="ORF">H6P81_010495</name>
</gene>
<organism evidence="3 4">
    <name type="scientific">Aristolochia fimbriata</name>
    <name type="common">White veined hardy Dutchman's pipe vine</name>
    <dbReference type="NCBI Taxonomy" id="158543"/>
    <lineage>
        <taxon>Eukaryota</taxon>
        <taxon>Viridiplantae</taxon>
        <taxon>Streptophyta</taxon>
        <taxon>Embryophyta</taxon>
        <taxon>Tracheophyta</taxon>
        <taxon>Spermatophyta</taxon>
        <taxon>Magnoliopsida</taxon>
        <taxon>Magnoliidae</taxon>
        <taxon>Piperales</taxon>
        <taxon>Aristolochiaceae</taxon>
        <taxon>Aristolochia</taxon>
    </lineage>
</organism>
<name>A0AAV7ENX7_ARIFI</name>
<dbReference type="AlphaFoldDB" id="A0AAV7ENX7"/>
<protein>
    <recommendedName>
        <fullName evidence="2">DUF4219 domain-containing protein</fullName>
    </recommendedName>
</protein>
<dbReference type="Proteomes" id="UP000825729">
    <property type="component" value="Unassembled WGS sequence"/>
</dbReference>
<evidence type="ECO:0000259" key="2">
    <source>
        <dbReference type="Pfam" id="PF13961"/>
    </source>
</evidence>
<feature type="region of interest" description="Disordered" evidence="1">
    <location>
        <begin position="85"/>
        <end position="107"/>
    </location>
</feature>
<proteinExistence type="predicted"/>
<dbReference type="InterPro" id="IPR025314">
    <property type="entry name" value="DUF4219"/>
</dbReference>
<sequence length="107" mass="11938">MEAAENVVNLRVVVVMGVAMTTTHVTPRLVATGEEPPILLALVHTRPPLLDGTNYAYWKAKMKIYIKAQDERAWRSVEDGWIPPTAEVGKGADKKRVLKPSSEWNVE</sequence>
<dbReference type="EMBL" id="JAINDJ010000004">
    <property type="protein sequence ID" value="KAG9450530.1"/>
    <property type="molecule type" value="Genomic_DNA"/>
</dbReference>
<reference evidence="3 4" key="1">
    <citation type="submission" date="2021-07" db="EMBL/GenBank/DDBJ databases">
        <title>The Aristolochia fimbriata genome: insights into angiosperm evolution, floral development and chemical biosynthesis.</title>
        <authorList>
            <person name="Jiao Y."/>
        </authorList>
    </citation>
    <scope>NUCLEOTIDE SEQUENCE [LARGE SCALE GENOMIC DNA]</scope>
    <source>
        <strain evidence="3">IBCAS-2021</strain>
        <tissue evidence="3">Leaf</tissue>
    </source>
</reference>
<evidence type="ECO:0000313" key="4">
    <source>
        <dbReference type="Proteomes" id="UP000825729"/>
    </source>
</evidence>
<feature type="domain" description="DUF4219" evidence="2">
    <location>
        <begin position="50"/>
        <end position="70"/>
    </location>
</feature>
<accession>A0AAV7ENX7</accession>
<comment type="caution">
    <text evidence="3">The sequence shown here is derived from an EMBL/GenBank/DDBJ whole genome shotgun (WGS) entry which is preliminary data.</text>
</comment>